<sequence length="95" mass="10736">MKKDLENLERFGGFIRLTTHQLVSAQPTVGVCLSAQKSYKSGQIEQINIDEKGFGEFGKIWRIYSPDDSSTRLGAADWKECPADRNLTNRDKSNK</sequence>
<dbReference type="EMBL" id="JAERMS010000013">
    <property type="protein sequence ID" value="MBO1363295.1"/>
    <property type="molecule type" value="Genomic_DNA"/>
</dbReference>
<proteinExistence type="predicted"/>
<protein>
    <submittedName>
        <fullName evidence="1">Uncharacterized protein</fullName>
    </submittedName>
</protein>
<accession>A0ABS3M595</accession>
<reference evidence="1 2" key="1">
    <citation type="submission" date="2021-01" db="EMBL/GenBank/DDBJ databases">
        <title>Prevotella A2931 sp. nov.</title>
        <authorList>
            <person name="Buhl M."/>
            <person name="Oberhettinger P."/>
        </authorList>
    </citation>
    <scope>NUCLEOTIDE SEQUENCE [LARGE SCALE GENOMIC DNA]</scope>
    <source>
        <strain evidence="1 2">A2931</strain>
    </source>
</reference>
<keyword evidence="2" id="KW-1185">Reference proteome</keyword>
<name>A0ABS3M595_9BACT</name>
<evidence type="ECO:0000313" key="1">
    <source>
        <dbReference type="EMBL" id="MBO1363295.1"/>
    </source>
</evidence>
<dbReference type="RefSeq" id="WP_107580926.1">
    <property type="nucleotide sequence ID" value="NZ_JAERMS010000013.1"/>
</dbReference>
<gene>
    <name evidence="1" type="ORF">JHU38_05835</name>
</gene>
<comment type="caution">
    <text evidence="1">The sequence shown here is derived from an EMBL/GenBank/DDBJ whole genome shotgun (WGS) entry which is preliminary data.</text>
</comment>
<organism evidence="1 2">
    <name type="scientific">Prevotella illustrans</name>
    <dbReference type="NCBI Taxonomy" id="2800387"/>
    <lineage>
        <taxon>Bacteria</taxon>
        <taxon>Pseudomonadati</taxon>
        <taxon>Bacteroidota</taxon>
        <taxon>Bacteroidia</taxon>
        <taxon>Bacteroidales</taxon>
        <taxon>Prevotellaceae</taxon>
        <taxon>Prevotella</taxon>
    </lineage>
</organism>
<dbReference type="Proteomes" id="UP000664265">
    <property type="component" value="Unassembled WGS sequence"/>
</dbReference>
<evidence type="ECO:0000313" key="2">
    <source>
        <dbReference type="Proteomes" id="UP000664265"/>
    </source>
</evidence>